<gene>
    <name evidence="11" type="ORF">CLUMA_CG008601</name>
</gene>
<feature type="transmembrane region" description="Helical" evidence="9">
    <location>
        <begin position="213"/>
        <end position="230"/>
    </location>
</feature>
<keyword evidence="5" id="KW-0297">G-protein coupled receptor</keyword>
<evidence type="ECO:0000256" key="9">
    <source>
        <dbReference type="SAM" id="Phobius"/>
    </source>
</evidence>
<feature type="transmembrane region" description="Helical" evidence="9">
    <location>
        <begin position="180"/>
        <end position="201"/>
    </location>
</feature>
<dbReference type="GO" id="GO:0005886">
    <property type="term" value="C:plasma membrane"/>
    <property type="evidence" value="ECO:0007669"/>
    <property type="project" value="TreeGrafter"/>
</dbReference>
<keyword evidence="7" id="KW-0675">Receptor</keyword>
<dbReference type="AlphaFoldDB" id="A0A1J1I4K6"/>
<comment type="subcellular location">
    <subcellularLocation>
        <location evidence="1">Membrane</location>
        <topology evidence="1">Multi-pass membrane protein</topology>
    </subcellularLocation>
</comment>
<evidence type="ECO:0000313" key="11">
    <source>
        <dbReference type="EMBL" id="CRK95123.1"/>
    </source>
</evidence>
<dbReference type="InterPro" id="IPR017452">
    <property type="entry name" value="GPCR_Rhodpsn_7TM"/>
</dbReference>
<keyword evidence="6 9" id="KW-0472">Membrane</keyword>
<evidence type="ECO:0000256" key="1">
    <source>
        <dbReference type="ARBA" id="ARBA00004141"/>
    </source>
</evidence>
<proteinExistence type="inferred from homology"/>
<feature type="transmembrane region" description="Helical" evidence="9">
    <location>
        <begin position="242"/>
        <end position="269"/>
    </location>
</feature>
<evidence type="ECO:0000256" key="2">
    <source>
        <dbReference type="ARBA" id="ARBA00010663"/>
    </source>
</evidence>
<evidence type="ECO:0000256" key="5">
    <source>
        <dbReference type="ARBA" id="ARBA00023040"/>
    </source>
</evidence>
<accession>A0A1J1I4K6</accession>
<dbReference type="EMBL" id="CVRI01000040">
    <property type="protein sequence ID" value="CRK95123.1"/>
    <property type="molecule type" value="Genomic_DNA"/>
</dbReference>
<dbReference type="SMART" id="SM01381">
    <property type="entry name" value="7TM_GPCR_Srsx"/>
    <property type="match status" value="1"/>
</dbReference>
<dbReference type="PRINTS" id="PR00237">
    <property type="entry name" value="GPCRRHODOPSN"/>
</dbReference>
<dbReference type="PANTHER" id="PTHR24238:SF57">
    <property type="entry name" value="G-PROTEIN COUPLED RECEPTOR 83"/>
    <property type="match status" value="1"/>
</dbReference>
<evidence type="ECO:0000313" key="12">
    <source>
        <dbReference type="Proteomes" id="UP000183832"/>
    </source>
</evidence>
<keyword evidence="12" id="KW-1185">Reference proteome</keyword>
<dbReference type="PANTHER" id="PTHR24238">
    <property type="entry name" value="G-PROTEIN COUPLED RECEPTOR"/>
    <property type="match status" value="1"/>
</dbReference>
<protein>
    <submittedName>
        <fullName evidence="11">CLUMA_CG008601, isoform A</fullName>
    </submittedName>
</protein>
<name>A0A1J1I4K6_9DIPT</name>
<evidence type="ECO:0000256" key="3">
    <source>
        <dbReference type="ARBA" id="ARBA00022692"/>
    </source>
</evidence>
<evidence type="ECO:0000256" key="8">
    <source>
        <dbReference type="ARBA" id="ARBA00023224"/>
    </source>
</evidence>
<evidence type="ECO:0000256" key="4">
    <source>
        <dbReference type="ARBA" id="ARBA00022989"/>
    </source>
</evidence>
<feature type="domain" description="G-protein coupled receptors family 1 profile" evidence="10">
    <location>
        <begin position="43"/>
        <end position="119"/>
    </location>
</feature>
<comment type="similarity">
    <text evidence="2">Belongs to the G-protein coupled receptor 1 family.</text>
</comment>
<feature type="transmembrane region" description="Helical" evidence="9">
    <location>
        <begin position="28"/>
        <end position="52"/>
    </location>
</feature>
<dbReference type="Gene3D" id="1.20.1070.10">
    <property type="entry name" value="Rhodopsin 7-helix transmembrane proteins"/>
    <property type="match status" value="1"/>
</dbReference>
<evidence type="ECO:0000259" key="10">
    <source>
        <dbReference type="PROSITE" id="PS50262"/>
    </source>
</evidence>
<evidence type="ECO:0000256" key="7">
    <source>
        <dbReference type="ARBA" id="ARBA00023170"/>
    </source>
</evidence>
<sequence length="298" mass="34026">MEDFEYFSEEPDFNITNEDNQNVSEDNIINAANLILGLLGLIGNSMVIIAFIKQKKLQSSTNNFIVSLAAADTMDSIILVVFILIYKTKMFTRNFCYFAMSLFGTSEVVISMTLLLLAILLFYGKASNKFSLTSIFIFWTIASCYGFFKTILNATYETASIYGHEDQFICFEDYTNVTRFIYLGMRVLYFLLITIAIICFACKINTNGKTNKIIPAILALQIICAFPVLANDILNMTPFYFLAPHTVILILYMMQTIPHVCRPLVYYLFEENIKKEFKKMIPCCKADSNANFDLEEKS</sequence>
<keyword evidence="4 9" id="KW-1133">Transmembrane helix</keyword>
<dbReference type="SUPFAM" id="SSF81321">
    <property type="entry name" value="Family A G protein-coupled receptor-like"/>
    <property type="match status" value="1"/>
</dbReference>
<organism evidence="11 12">
    <name type="scientific">Clunio marinus</name>
    <dbReference type="NCBI Taxonomy" id="568069"/>
    <lineage>
        <taxon>Eukaryota</taxon>
        <taxon>Metazoa</taxon>
        <taxon>Ecdysozoa</taxon>
        <taxon>Arthropoda</taxon>
        <taxon>Hexapoda</taxon>
        <taxon>Insecta</taxon>
        <taxon>Pterygota</taxon>
        <taxon>Neoptera</taxon>
        <taxon>Endopterygota</taxon>
        <taxon>Diptera</taxon>
        <taxon>Nematocera</taxon>
        <taxon>Chironomoidea</taxon>
        <taxon>Chironomidae</taxon>
        <taxon>Clunio</taxon>
    </lineage>
</organism>
<keyword evidence="8" id="KW-0807">Transducer</keyword>
<feature type="transmembrane region" description="Helical" evidence="9">
    <location>
        <begin position="98"/>
        <end position="123"/>
    </location>
</feature>
<dbReference type="PROSITE" id="PS50262">
    <property type="entry name" value="G_PROTEIN_RECEP_F1_2"/>
    <property type="match status" value="1"/>
</dbReference>
<reference evidence="11 12" key="1">
    <citation type="submission" date="2015-04" db="EMBL/GenBank/DDBJ databases">
        <authorList>
            <person name="Syromyatnikov M.Y."/>
            <person name="Popov V.N."/>
        </authorList>
    </citation>
    <scope>NUCLEOTIDE SEQUENCE [LARGE SCALE GENOMIC DNA]</scope>
</reference>
<dbReference type="Proteomes" id="UP000183832">
    <property type="component" value="Unassembled WGS sequence"/>
</dbReference>
<dbReference type="InterPro" id="IPR000276">
    <property type="entry name" value="GPCR_Rhodpsn"/>
</dbReference>
<keyword evidence="3 9" id="KW-0812">Transmembrane</keyword>
<feature type="transmembrane region" description="Helical" evidence="9">
    <location>
        <begin position="130"/>
        <end position="148"/>
    </location>
</feature>
<dbReference type="STRING" id="568069.A0A1J1I4K6"/>
<feature type="transmembrane region" description="Helical" evidence="9">
    <location>
        <begin position="64"/>
        <end position="86"/>
    </location>
</feature>
<evidence type="ECO:0000256" key="6">
    <source>
        <dbReference type="ARBA" id="ARBA00023136"/>
    </source>
</evidence>
<dbReference type="GO" id="GO:0008188">
    <property type="term" value="F:neuropeptide receptor activity"/>
    <property type="evidence" value="ECO:0007669"/>
    <property type="project" value="TreeGrafter"/>
</dbReference>